<comment type="caution">
    <text evidence="4">The sequence shown here is derived from an EMBL/GenBank/DDBJ whole genome shotgun (WGS) entry which is preliminary data.</text>
</comment>
<dbReference type="InterPro" id="IPR050618">
    <property type="entry name" value="Ubq-SigPath_Reg"/>
</dbReference>
<dbReference type="InterPro" id="IPR024964">
    <property type="entry name" value="CTLH/CRA"/>
</dbReference>
<dbReference type="PROSITE" id="PS50897">
    <property type="entry name" value="CTLH"/>
    <property type="match status" value="1"/>
</dbReference>
<name>A0A1C7MTW5_GRIFR</name>
<dbReference type="InterPro" id="IPR003877">
    <property type="entry name" value="SPRY_dom"/>
</dbReference>
<gene>
    <name evidence="4" type="primary">ranbp9</name>
    <name evidence="4" type="ORF">A0H81_00108</name>
</gene>
<dbReference type="InterPro" id="IPR043136">
    <property type="entry name" value="B30.2/SPRY_sf"/>
</dbReference>
<dbReference type="PANTHER" id="PTHR12864">
    <property type="entry name" value="RAN BINDING PROTEIN 9-RELATED"/>
    <property type="match status" value="1"/>
</dbReference>
<dbReference type="AlphaFoldDB" id="A0A1C7MTW5"/>
<evidence type="ECO:0000256" key="1">
    <source>
        <dbReference type="SAM" id="MobiDB-lite"/>
    </source>
</evidence>
<feature type="region of interest" description="Disordered" evidence="1">
    <location>
        <begin position="26"/>
        <end position="114"/>
    </location>
</feature>
<dbReference type="InterPro" id="IPR006594">
    <property type="entry name" value="LisH"/>
</dbReference>
<dbReference type="InterPro" id="IPR006595">
    <property type="entry name" value="CTLH_C"/>
</dbReference>
<dbReference type="SMART" id="SM00757">
    <property type="entry name" value="CRA"/>
    <property type="match status" value="1"/>
</dbReference>
<feature type="region of interest" description="Disordered" evidence="1">
    <location>
        <begin position="153"/>
        <end position="172"/>
    </location>
</feature>
<dbReference type="Pfam" id="PF00622">
    <property type="entry name" value="SPRY"/>
    <property type="match status" value="1"/>
</dbReference>
<evidence type="ECO:0000259" key="3">
    <source>
        <dbReference type="PROSITE" id="PS50897"/>
    </source>
</evidence>
<evidence type="ECO:0000313" key="5">
    <source>
        <dbReference type="Proteomes" id="UP000092993"/>
    </source>
</evidence>
<dbReference type="SMART" id="SM00668">
    <property type="entry name" value="CTLH"/>
    <property type="match status" value="1"/>
</dbReference>
<dbReference type="Proteomes" id="UP000092993">
    <property type="component" value="Unassembled WGS sequence"/>
</dbReference>
<feature type="domain" description="CTLH" evidence="3">
    <location>
        <begin position="558"/>
        <end position="617"/>
    </location>
</feature>
<dbReference type="InterPro" id="IPR013320">
    <property type="entry name" value="ConA-like_dom_sf"/>
</dbReference>
<reference evidence="4 5" key="1">
    <citation type="submission" date="2016-03" db="EMBL/GenBank/DDBJ databases">
        <title>Whole genome sequencing of Grifola frondosa 9006-11.</title>
        <authorList>
            <person name="Min B."/>
            <person name="Park H."/>
            <person name="Kim J.-G."/>
            <person name="Cho H."/>
            <person name="Oh Y.-L."/>
            <person name="Kong W.-S."/>
            <person name="Choi I.-G."/>
        </authorList>
    </citation>
    <scope>NUCLEOTIDE SEQUENCE [LARGE SCALE GENOMIC DNA]</scope>
    <source>
        <strain evidence="4 5">9006-11</strain>
    </source>
</reference>
<feature type="region of interest" description="Disordered" evidence="1">
    <location>
        <begin position="627"/>
        <end position="658"/>
    </location>
</feature>
<dbReference type="InterPro" id="IPR013144">
    <property type="entry name" value="CRA_dom"/>
</dbReference>
<dbReference type="InterPro" id="IPR001870">
    <property type="entry name" value="B30.2/SPRY"/>
</dbReference>
<accession>A0A1C7MTW5</accession>
<keyword evidence="5" id="KW-1185">Reference proteome</keyword>
<dbReference type="SMART" id="SM00449">
    <property type="entry name" value="SPRY"/>
    <property type="match status" value="1"/>
</dbReference>
<dbReference type="SUPFAM" id="SSF49899">
    <property type="entry name" value="Concanavalin A-like lectins/glucanases"/>
    <property type="match status" value="1"/>
</dbReference>
<feature type="region of interest" description="Disordered" evidence="1">
    <location>
        <begin position="435"/>
        <end position="460"/>
    </location>
</feature>
<sequence>MASLNLSRNNTAPPRSLSGSYSAVTVLPRGRPAGNSPASTSTAPIFEPRIIRATNTPNPPRDPACVLPFAPSTSPVTSRPRRLSSALRSANPTSASTPVHRSVPPPSSTTYAHGFPRPAYLEYSSLRDLLHTDAAPALPATGRIGYAYTLSSGSADTSVGGSPAPTIIPYPHRRRELTPQLDSDDESTASPPPPAVGPAAPGTSTTMLSVNPVLRLPTRWSEQDRLPALSISADGRELTFCGPSCVGDRESSAARANHPIPPACGIYYYEVEILQRSAKGCVHSPSNVRCGLWPSRIAFSSPDVRLSRLPGWEKNSWGYHADDGCSFAGQKDGSPYGPTFDAGDIIGCGVDFSQNRAFYTKNGAFLGMVFDNVGKSTELYPSIGMRHTAEAVRANFGNAPFKYAIEDHVRAQRDATWTSVMTTRVDLELLRLSSKTRDPGEAETRSSKESMEEMEEEEKRAPMRQLVLAYLAHHGYARTAHAFQKQCAERSRVLPPREKDIPQVTLNAHDADADADVLMETDETPSNDTHTRSYSFGPSSTANASSASSSIDYGLDRELHTRLEITNTILRGDMDSALALTSVHYPAVLKREQGLVLFHMRCRKFVELVLQAGDALRRVKEAERIRMEKEREEESAEAEAMDGAGAMDVDDPSSEAQSMITAPPVSKNVPSALSLTAPSAASGPVSASHTALSAEAKSALNTAIAYGQTLEADYKTDTRPVIRTHLRRTFGVVAYEDPCAAGGEVGEIAGQEARVTLAAEVNQAILESQGRPAHPALESMFRQAGACVVQLGLLGVGAAAFADVRKEFLEA</sequence>
<dbReference type="PROSITE" id="PS50188">
    <property type="entry name" value="B302_SPRY"/>
    <property type="match status" value="1"/>
</dbReference>
<evidence type="ECO:0000259" key="2">
    <source>
        <dbReference type="PROSITE" id="PS50188"/>
    </source>
</evidence>
<dbReference type="OMA" id="YGQQLRM"/>
<feature type="compositionally biased region" description="Polar residues" evidence="1">
    <location>
        <begin position="526"/>
        <end position="538"/>
    </location>
</feature>
<feature type="domain" description="B30.2/SPRY" evidence="2">
    <location>
        <begin position="198"/>
        <end position="401"/>
    </location>
</feature>
<dbReference type="EMBL" id="LUGG01000001">
    <property type="protein sequence ID" value="OBZ79836.1"/>
    <property type="molecule type" value="Genomic_DNA"/>
</dbReference>
<dbReference type="OrthoDB" id="25503at2759"/>
<feature type="compositionally biased region" description="Low complexity" evidence="1">
    <location>
        <begin position="539"/>
        <end position="549"/>
    </location>
</feature>
<feature type="region of interest" description="Disordered" evidence="1">
    <location>
        <begin position="1"/>
        <end position="20"/>
    </location>
</feature>
<organism evidence="4 5">
    <name type="scientific">Grifola frondosa</name>
    <name type="common">Maitake</name>
    <name type="synonym">Polyporus frondosus</name>
    <dbReference type="NCBI Taxonomy" id="5627"/>
    <lineage>
        <taxon>Eukaryota</taxon>
        <taxon>Fungi</taxon>
        <taxon>Dikarya</taxon>
        <taxon>Basidiomycota</taxon>
        <taxon>Agaricomycotina</taxon>
        <taxon>Agaricomycetes</taxon>
        <taxon>Polyporales</taxon>
        <taxon>Grifolaceae</taxon>
        <taxon>Grifola</taxon>
    </lineage>
</organism>
<feature type="compositionally biased region" description="Low complexity" evidence="1">
    <location>
        <begin position="197"/>
        <end position="206"/>
    </location>
</feature>
<evidence type="ECO:0000313" key="4">
    <source>
        <dbReference type="EMBL" id="OBZ79836.1"/>
    </source>
</evidence>
<dbReference type="Gene3D" id="2.60.120.920">
    <property type="match status" value="1"/>
</dbReference>
<feature type="region of interest" description="Disordered" evidence="1">
    <location>
        <begin position="521"/>
        <end position="549"/>
    </location>
</feature>
<feature type="region of interest" description="Disordered" evidence="1">
    <location>
        <begin position="180"/>
        <end position="207"/>
    </location>
</feature>
<dbReference type="Pfam" id="PF10607">
    <property type="entry name" value="CTLH"/>
    <property type="match status" value="1"/>
</dbReference>
<dbReference type="PROSITE" id="PS50896">
    <property type="entry name" value="LISH"/>
    <property type="match status" value="1"/>
</dbReference>
<protein>
    <submittedName>
        <fullName evidence="4">Ran-binding protein 9</fullName>
    </submittedName>
</protein>
<dbReference type="STRING" id="5627.A0A1C7MTW5"/>
<proteinExistence type="predicted"/>